<proteinExistence type="predicted"/>
<evidence type="ECO:0000313" key="6">
    <source>
        <dbReference type="Proteomes" id="UP000077134"/>
    </source>
</evidence>
<dbReference type="SUPFAM" id="SSF47413">
    <property type="entry name" value="lambda repressor-like DNA-binding domains"/>
    <property type="match status" value="1"/>
</dbReference>
<dbReference type="RefSeq" id="WP_068656009.1">
    <property type="nucleotide sequence ID" value="NZ_CP017770.1"/>
</dbReference>
<dbReference type="Proteomes" id="UP000077134">
    <property type="component" value="Unassembled WGS sequence"/>
</dbReference>
<organism evidence="5 6">
    <name type="scientific">Paenibacillus crassostreae</name>
    <dbReference type="NCBI Taxonomy" id="1763538"/>
    <lineage>
        <taxon>Bacteria</taxon>
        <taxon>Bacillati</taxon>
        <taxon>Bacillota</taxon>
        <taxon>Bacilli</taxon>
        <taxon>Bacillales</taxon>
        <taxon>Paenibacillaceae</taxon>
        <taxon>Paenibacillus</taxon>
    </lineage>
</organism>
<sequence length="330" mass="36857">MSVTIKDIAERAGVSFSTVSKALRDSPLVQEITKQRILEIALELGYRPNIAARRLVSNKSWTIGVVWPSVERFAPSALITRINNELAKYDYTTLLSINQTEQAIETFLRLQCDAILVFYDREGEGVQTFTDQQSVPILYYGVNGLTPFTTIDATRSKAIELAVEHLVALGHERIAYVGNIKSKDPLQSEKVTSFIEQMSKYNLELTTESLLPMKSLDTYEGYITTKQLLTLPNRPSAIISGSYDLTKGILRATNELQIRVPEQLSVVSYDNIRQMDELEVPITAVGVDLTEIVNTTVQTLLLMIDQKVSLPSVYLEPTLVTRSSTSPFMG</sequence>
<dbReference type="InterPro" id="IPR028082">
    <property type="entry name" value="Peripla_BP_I"/>
</dbReference>
<dbReference type="PROSITE" id="PS00356">
    <property type="entry name" value="HTH_LACI_1"/>
    <property type="match status" value="1"/>
</dbReference>
<dbReference type="STRING" id="1763538.LPB68_19140"/>
<keyword evidence="1" id="KW-0805">Transcription regulation</keyword>
<dbReference type="InterPro" id="IPR000843">
    <property type="entry name" value="HTH_LacI"/>
</dbReference>
<dbReference type="Gene3D" id="3.40.50.2300">
    <property type="match status" value="2"/>
</dbReference>
<protein>
    <recommendedName>
        <fullName evidence="4">HTH lacI-type domain-containing protein</fullName>
    </recommendedName>
</protein>
<dbReference type="Pfam" id="PF00356">
    <property type="entry name" value="LacI"/>
    <property type="match status" value="1"/>
</dbReference>
<dbReference type="GO" id="GO:0003700">
    <property type="term" value="F:DNA-binding transcription factor activity"/>
    <property type="evidence" value="ECO:0007669"/>
    <property type="project" value="TreeGrafter"/>
</dbReference>
<dbReference type="CDD" id="cd01392">
    <property type="entry name" value="HTH_LacI"/>
    <property type="match status" value="1"/>
</dbReference>
<dbReference type="PANTHER" id="PTHR30146">
    <property type="entry name" value="LACI-RELATED TRANSCRIPTIONAL REPRESSOR"/>
    <property type="match status" value="1"/>
</dbReference>
<comment type="caution">
    <text evidence="5">The sequence shown here is derived from an EMBL/GenBank/DDBJ whole genome shotgun (WGS) entry which is preliminary data.</text>
</comment>
<dbReference type="InterPro" id="IPR046335">
    <property type="entry name" value="LacI/GalR-like_sensor"/>
</dbReference>
<reference evidence="5 6" key="1">
    <citation type="submission" date="2016-02" db="EMBL/GenBank/DDBJ databases">
        <title>Paenibacillus sp. LPB0068, isolated from Crassostrea gigas.</title>
        <authorList>
            <person name="Shin S.-K."/>
            <person name="Yi H."/>
        </authorList>
    </citation>
    <scope>NUCLEOTIDE SEQUENCE [LARGE SCALE GENOMIC DNA]</scope>
    <source>
        <strain evidence="5 6">LPB0068</strain>
    </source>
</reference>
<gene>
    <name evidence="5" type="ORF">PNBC_05600</name>
</gene>
<name>A0A167FT40_9BACL</name>
<dbReference type="Gene3D" id="1.10.260.40">
    <property type="entry name" value="lambda repressor-like DNA-binding domains"/>
    <property type="match status" value="1"/>
</dbReference>
<dbReference type="PROSITE" id="PS50932">
    <property type="entry name" value="HTH_LACI_2"/>
    <property type="match status" value="1"/>
</dbReference>
<dbReference type="SMART" id="SM00354">
    <property type="entry name" value="HTH_LACI"/>
    <property type="match status" value="1"/>
</dbReference>
<dbReference type="GO" id="GO:0000976">
    <property type="term" value="F:transcription cis-regulatory region binding"/>
    <property type="evidence" value="ECO:0007669"/>
    <property type="project" value="TreeGrafter"/>
</dbReference>
<keyword evidence="3" id="KW-0804">Transcription</keyword>
<keyword evidence="2" id="KW-0238">DNA-binding</keyword>
<dbReference type="SUPFAM" id="SSF53822">
    <property type="entry name" value="Periplasmic binding protein-like I"/>
    <property type="match status" value="1"/>
</dbReference>
<feature type="domain" description="HTH lacI-type" evidence="4">
    <location>
        <begin position="3"/>
        <end position="57"/>
    </location>
</feature>
<evidence type="ECO:0000256" key="1">
    <source>
        <dbReference type="ARBA" id="ARBA00023015"/>
    </source>
</evidence>
<accession>A0A167FT40</accession>
<dbReference type="EMBL" id="LSFN01000005">
    <property type="protein sequence ID" value="OAB76872.1"/>
    <property type="molecule type" value="Genomic_DNA"/>
</dbReference>
<dbReference type="Pfam" id="PF13377">
    <property type="entry name" value="Peripla_BP_3"/>
    <property type="match status" value="1"/>
</dbReference>
<evidence type="ECO:0000313" key="5">
    <source>
        <dbReference type="EMBL" id="OAB76872.1"/>
    </source>
</evidence>
<keyword evidence="6" id="KW-1185">Reference proteome</keyword>
<dbReference type="KEGG" id="pcx:LPB68_19140"/>
<dbReference type="InterPro" id="IPR010982">
    <property type="entry name" value="Lambda_DNA-bd_dom_sf"/>
</dbReference>
<evidence type="ECO:0000256" key="2">
    <source>
        <dbReference type="ARBA" id="ARBA00023125"/>
    </source>
</evidence>
<evidence type="ECO:0000259" key="4">
    <source>
        <dbReference type="PROSITE" id="PS50932"/>
    </source>
</evidence>
<dbReference type="PANTHER" id="PTHR30146:SF109">
    <property type="entry name" value="HTH-TYPE TRANSCRIPTIONAL REGULATOR GALS"/>
    <property type="match status" value="1"/>
</dbReference>
<dbReference type="OrthoDB" id="2528004at2"/>
<evidence type="ECO:0000256" key="3">
    <source>
        <dbReference type="ARBA" id="ARBA00023163"/>
    </source>
</evidence>
<dbReference type="AlphaFoldDB" id="A0A167FT40"/>